<protein>
    <submittedName>
        <fullName evidence="2">Uncharacterized protein</fullName>
    </submittedName>
</protein>
<accession>A0A915KT84</accession>
<name>A0A915KT84_ROMCU</name>
<dbReference type="AlphaFoldDB" id="A0A915KT84"/>
<evidence type="ECO:0000313" key="1">
    <source>
        <dbReference type="Proteomes" id="UP000887565"/>
    </source>
</evidence>
<proteinExistence type="predicted"/>
<organism evidence="1 2">
    <name type="scientific">Romanomermis culicivorax</name>
    <name type="common">Nematode worm</name>
    <dbReference type="NCBI Taxonomy" id="13658"/>
    <lineage>
        <taxon>Eukaryota</taxon>
        <taxon>Metazoa</taxon>
        <taxon>Ecdysozoa</taxon>
        <taxon>Nematoda</taxon>
        <taxon>Enoplea</taxon>
        <taxon>Dorylaimia</taxon>
        <taxon>Mermithida</taxon>
        <taxon>Mermithoidea</taxon>
        <taxon>Mermithidae</taxon>
        <taxon>Romanomermis</taxon>
    </lineage>
</organism>
<sequence length="97" mass="11091">MEVVDFIDFLGNLDEENVHANKIPGVLFRRSDPFEMCNEQEPHNRRLFASDRPGYLCQFMTSTGLYGCVPEQAGMFNKKAAKNFGDRSTGYIALMKY</sequence>
<evidence type="ECO:0000313" key="2">
    <source>
        <dbReference type="WBParaSite" id="nRc.2.0.1.t41330-RA"/>
    </source>
</evidence>
<dbReference type="WBParaSite" id="nRc.2.0.1.t41330-RA">
    <property type="protein sequence ID" value="nRc.2.0.1.t41330-RA"/>
    <property type="gene ID" value="nRc.2.0.1.g41330"/>
</dbReference>
<dbReference type="Proteomes" id="UP000887565">
    <property type="component" value="Unplaced"/>
</dbReference>
<keyword evidence="1" id="KW-1185">Reference proteome</keyword>
<reference evidence="2" key="1">
    <citation type="submission" date="2022-11" db="UniProtKB">
        <authorList>
            <consortium name="WormBaseParasite"/>
        </authorList>
    </citation>
    <scope>IDENTIFICATION</scope>
</reference>